<protein>
    <submittedName>
        <fullName evidence="2">Uncharacterized protein</fullName>
    </submittedName>
</protein>
<reference evidence="2" key="1">
    <citation type="journal article" date="2020" name="Stud. Mycol.">
        <title>101 Dothideomycetes genomes: a test case for predicting lifestyles and emergence of pathogens.</title>
        <authorList>
            <person name="Haridas S."/>
            <person name="Albert R."/>
            <person name="Binder M."/>
            <person name="Bloem J."/>
            <person name="Labutti K."/>
            <person name="Salamov A."/>
            <person name="Andreopoulos B."/>
            <person name="Baker S."/>
            <person name="Barry K."/>
            <person name="Bills G."/>
            <person name="Bluhm B."/>
            <person name="Cannon C."/>
            <person name="Castanera R."/>
            <person name="Culley D."/>
            <person name="Daum C."/>
            <person name="Ezra D."/>
            <person name="Gonzalez J."/>
            <person name="Henrissat B."/>
            <person name="Kuo A."/>
            <person name="Liang C."/>
            <person name="Lipzen A."/>
            <person name="Lutzoni F."/>
            <person name="Magnuson J."/>
            <person name="Mondo S."/>
            <person name="Nolan M."/>
            <person name="Ohm R."/>
            <person name="Pangilinan J."/>
            <person name="Park H.-J."/>
            <person name="Ramirez L."/>
            <person name="Alfaro M."/>
            <person name="Sun H."/>
            <person name="Tritt A."/>
            <person name="Yoshinaga Y."/>
            <person name="Zwiers L.-H."/>
            <person name="Turgeon B."/>
            <person name="Goodwin S."/>
            <person name="Spatafora J."/>
            <person name="Crous P."/>
            <person name="Grigoriev I."/>
        </authorList>
    </citation>
    <scope>NUCLEOTIDE SEQUENCE</scope>
    <source>
        <strain evidence="2">CBS 107.79</strain>
    </source>
</reference>
<organism evidence="2 3">
    <name type="scientific">Bimuria novae-zelandiae CBS 107.79</name>
    <dbReference type="NCBI Taxonomy" id="1447943"/>
    <lineage>
        <taxon>Eukaryota</taxon>
        <taxon>Fungi</taxon>
        <taxon>Dikarya</taxon>
        <taxon>Ascomycota</taxon>
        <taxon>Pezizomycotina</taxon>
        <taxon>Dothideomycetes</taxon>
        <taxon>Pleosporomycetidae</taxon>
        <taxon>Pleosporales</taxon>
        <taxon>Massarineae</taxon>
        <taxon>Didymosphaeriaceae</taxon>
        <taxon>Bimuria</taxon>
    </lineage>
</organism>
<name>A0A6A5V0Z6_9PLEO</name>
<accession>A0A6A5V0Z6</accession>
<dbReference type="EMBL" id="ML976698">
    <property type="protein sequence ID" value="KAF1970755.1"/>
    <property type="molecule type" value="Genomic_DNA"/>
</dbReference>
<gene>
    <name evidence="2" type="ORF">BU23DRAFT_556476</name>
</gene>
<evidence type="ECO:0000313" key="3">
    <source>
        <dbReference type="Proteomes" id="UP000800036"/>
    </source>
</evidence>
<keyword evidence="3" id="KW-1185">Reference proteome</keyword>
<keyword evidence="1" id="KW-0175">Coiled coil</keyword>
<dbReference type="Proteomes" id="UP000800036">
    <property type="component" value="Unassembled WGS sequence"/>
</dbReference>
<sequence length="165" mass="19165">MPPQRTGGCPNDSRNLTEAQKGAIVALRKLSNTEYAYIASAMVEEEEDREETLKRVRKANKRARKLINNKRARADASYKNLVTPNKFFKYEDFYAKRVLKDVVFLVQDNVYLYSLGLRYCAPKIKEKDIRFAPHSSNLPNLHLIKRCFSRLKGFLEDYEVKSALK</sequence>
<proteinExistence type="predicted"/>
<evidence type="ECO:0000313" key="2">
    <source>
        <dbReference type="EMBL" id="KAF1970755.1"/>
    </source>
</evidence>
<feature type="coiled-coil region" evidence="1">
    <location>
        <begin position="42"/>
        <end position="73"/>
    </location>
</feature>
<evidence type="ECO:0000256" key="1">
    <source>
        <dbReference type="SAM" id="Coils"/>
    </source>
</evidence>
<dbReference type="AlphaFoldDB" id="A0A6A5V0Z6"/>